<comment type="caution">
    <text evidence="2">The sequence shown here is derived from an EMBL/GenBank/DDBJ whole genome shotgun (WGS) entry which is preliminary data.</text>
</comment>
<evidence type="ECO:0000256" key="1">
    <source>
        <dbReference type="SAM" id="MobiDB-lite"/>
    </source>
</evidence>
<proteinExistence type="predicted"/>
<dbReference type="AlphaFoldDB" id="A0A6A1WPV2"/>
<accession>A0A6A1WPV2</accession>
<feature type="compositionally biased region" description="Basic and acidic residues" evidence="1">
    <location>
        <begin position="1"/>
        <end position="13"/>
    </location>
</feature>
<gene>
    <name evidence="2" type="ORF">CJ030_MR1G016841</name>
</gene>
<feature type="region of interest" description="Disordered" evidence="1">
    <location>
        <begin position="1"/>
        <end position="24"/>
    </location>
</feature>
<name>A0A6A1WPV2_9ROSI</name>
<dbReference type="Proteomes" id="UP000516437">
    <property type="component" value="Chromosome 1"/>
</dbReference>
<organism evidence="2 3">
    <name type="scientific">Morella rubra</name>
    <name type="common">Chinese bayberry</name>
    <dbReference type="NCBI Taxonomy" id="262757"/>
    <lineage>
        <taxon>Eukaryota</taxon>
        <taxon>Viridiplantae</taxon>
        <taxon>Streptophyta</taxon>
        <taxon>Embryophyta</taxon>
        <taxon>Tracheophyta</taxon>
        <taxon>Spermatophyta</taxon>
        <taxon>Magnoliopsida</taxon>
        <taxon>eudicotyledons</taxon>
        <taxon>Gunneridae</taxon>
        <taxon>Pentapetalae</taxon>
        <taxon>rosids</taxon>
        <taxon>fabids</taxon>
        <taxon>Fagales</taxon>
        <taxon>Myricaceae</taxon>
        <taxon>Morella</taxon>
    </lineage>
</organism>
<evidence type="ECO:0000313" key="3">
    <source>
        <dbReference type="Proteomes" id="UP000516437"/>
    </source>
</evidence>
<dbReference type="EMBL" id="RXIC02000019">
    <property type="protein sequence ID" value="KAB1227301.1"/>
    <property type="molecule type" value="Genomic_DNA"/>
</dbReference>
<keyword evidence="3" id="KW-1185">Reference proteome</keyword>
<protein>
    <submittedName>
        <fullName evidence="2">Uncharacterized protein</fullName>
    </submittedName>
</protein>
<evidence type="ECO:0000313" key="2">
    <source>
        <dbReference type="EMBL" id="KAB1227301.1"/>
    </source>
</evidence>
<sequence length="110" mass="11599">MHTVPETHAKALDDFQPPLSSTQPSIDAPLIKGIALSDLLHCGSNPAPDASTMPSNHLTPIVPEPFEDLFAINELPTAAPYEDANVSTELSTAPAHASTVVAPLSHHMVM</sequence>
<reference evidence="2 3" key="1">
    <citation type="journal article" date="2019" name="Plant Biotechnol. J.">
        <title>The red bayberry genome and genetic basis of sex determination.</title>
        <authorList>
            <person name="Jia H.M."/>
            <person name="Jia H.J."/>
            <person name="Cai Q.L."/>
            <person name="Wang Y."/>
            <person name="Zhao H.B."/>
            <person name="Yang W.F."/>
            <person name="Wang G.Y."/>
            <person name="Li Y.H."/>
            <person name="Zhan D.L."/>
            <person name="Shen Y.T."/>
            <person name="Niu Q.F."/>
            <person name="Chang L."/>
            <person name="Qiu J."/>
            <person name="Zhao L."/>
            <person name="Xie H.B."/>
            <person name="Fu W.Y."/>
            <person name="Jin J."/>
            <person name="Li X.W."/>
            <person name="Jiao Y."/>
            <person name="Zhou C.C."/>
            <person name="Tu T."/>
            <person name="Chai C.Y."/>
            <person name="Gao J.L."/>
            <person name="Fan L.J."/>
            <person name="van de Weg E."/>
            <person name="Wang J.Y."/>
            <person name="Gao Z.S."/>
        </authorList>
    </citation>
    <scope>NUCLEOTIDE SEQUENCE [LARGE SCALE GENOMIC DNA]</scope>
    <source>
        <tissue evidence="2">Leaves</tissue>
    </source>
</reference>